<dbReference type="PANTHER" id="PTHR15081">
    <property type="entry name" value="NUCLEAR AUTOANTIGENIC SPERM PROTEIN NASP -RELATED"/>
    <property type="match status" value="1"/>
</dbReference>
<evidence type="ECO:0000313" key="7">
    <source>
        <dbReference type="EMBL" id="CAK9231366.1"/>
    </source>
</evidence>
<organism evidence="7 8">
    <name type="scientific">Sphagnum troendelagicum</name>
    <dbReference type="NCBI Taxonomy" id="128251"/>
    <lineage>
        <taxon>Eukaryota</taxon>
        <taxon>Viridiplantae</taxon>
        <taxon>Streptophyta</taxon>
        <taxon>Embryophyta</taxon>
        <taxon>Bryophyta</taxon>
        <taxon>Sphagnophytina</taxon>
        <taxon>Sphagnopsida</taxon>
        <taxon>Sphagnales</taxon>
        <taxon>Sphagnaceae</taxon>
        <taxon>Sphagnum</taxon>
    </lineage>
</organism>
<dbReference type="Proteomes" id="UP001497512">
    <property type="component" value="Chromosome 7"/>
</dbReference>
<evidence type="ECO:0000256" key="6">
    <source>
        <dbReference type="SAM" id="MobiDB-lite"/>
    </source>
</evidence>
<feature type="compositionally biased region" description="Basic and acidic residues" evidence="6">
    <location>
        <begin position="88"/>
        <end position="98"/>
    </location>
</feature>
<evidence type="ECO:0000256" key="1">
    <source>
        <dbReference type="ARBA" id="ARBA00004123"/>
    </source>
</evidence>
<gene>
    <name evidence="7" type="ORF">CSSPTR1EN2_LOCUS20545</name>
</gene>
<keyword evidence="4" id="KW-0802">TPR repeat</keyword>
<dbReference type="InterPro" id="IPR011990">
    <property type="entry name" value="TPR-like_helical_dom_sf"/>
</dbReference>
<dbReference type="InterPro" id="IPR051730">
    <property type="entry name" value="NASP-like"/>
</dbReference>
<dbReference type="SMART" id="SM00028">
    <property type="entry name" value="TPR"/>
    <property type="match status" value="3"/>
</dbReference>
<dbReference type="PANTHER" id="PTHR15081:SF1">
    <property type="entry name" value="NUCLEAR AUTOANTIGENIC SPERM PROTEIN"/>
    <property type="match status" value="1"/>
</dbReference>
<feature type="region of interest" description="Disordered" evidence="6">
    <location>
        <begin position="260"/>
        <end position="305"/>
    </location>
</feature>
<dbReference type="SUPFAM" id="SSF48452">
    <property type="entry name" value="TPR-like"/>
    <property type="match status" value="2"/>
</dbReference>
<dbReference type="InterPro" id="IPR019734">
    <property type="entry name" value="TPR_rpt"/>
</dbReference>
<keyword evidence="8" id="KW-1185">Reference proteome</keyword>
<evidence type="ECO:0000256" key="5">
    <source>
        <dbReference type="ARBA" id="ARBA00023242"/>
    </source>
</evidence>
<evidence type="ECO:0000256" key="2">
    <source>
        <dbReference type="ARBA" id="ARBA00008402"/>
    </source>
</evidence>
<feature type="region of interest" description="Disordered" evidence="6">
    <location>
        <begin position="85"/>
        <end position="143"/>
    </location>
</feature>
<evidence type="ECO:0000256" key="4">
    <source>
        <dbReference type="ARBA" id="ARBA00022803"/>
    </source>
</evidence>
<sequence>MPSVATMETCNTDGEESKKGVLYDAQRLYDLGCGALRVEAYDEAADCLSKALEIRVQHYGELALECATTYYKYGCALFDRVQSESDPLGDKAEPKEFEEGPSSPGASKGKGFLHHSSKEDPADNEEGDEDGEGDGDQVEEEEGDLEDAWKMLEFARVIHEKHGCCTIETVDIITKLADINCFKEDYKTCFEDYSNALHILEGLVEPDSRILAELHFKIGLAHQLDLKPKEALGYCNNAVAICEARVQRLKEELAGAKSQQTQAELQGAPEASEKAGSLSVLKDESTTEGPEGNSELSAPADEILPAKEDQEDIADELKEMATAPSLVEALQAANPEAVASLKQIVAAVSQASGSSNGGANAPSSSDAFDAPSLGGASSSAVVTHLGVVGRGVKRAAPIAVSSDEVSRTTATQPKKRSLDDMMIGSGFGETQIGFGERSEGVANGSSVQIESKSVVASTVQEDNNVDSGASNDKSQE</sequence>
<comment type="similarity">
    <text evidence="2">Belongs to the NASP family.</text>
</comment>
<keyword evidence="3" id="KW-0677">Repeat</keyword>
<dbReference type="Gene3D" id="1.25.40.10">
    <property type="entry name" value="Tetratricopeptide repeat domain"/>
    <property type="match status" value="1"/>
</dbReference>
<protein>
    <recommendedName>
        <fullName evidence="9">Tetratricopeptide SHNi-TPR domain-containing protein</fullName>
    </recommendedName>
</protein>
<accession>A0ABP0UVI5</accession>
<feature type="compositionally biased region" description="Low complexity" evidence="6">
    <location>
        <begin position="100"/>
        <end position="110"/>
    </location>
</feature>
<reference evidence="7" key="1">
    <citation type="submission" date="2024-02" db="EMBL/GenBank/DDBJ databases">
        <authorList>
            <consortium name="ELIXIR-Norway"/>
            <consortium name="Elixir Norway"/>
        </authorList>
    </citation>
    <scope>NUCLEOTIDE SEQUENCE</scope>
</reference>
<feature type="compositionally biased region" description="Acidic residues" evidence="6">
    <location>
        <begin position="122"/>
        <end position="143"/>
    </location>
</feature>
<proteinExistence type="inferred from homology"/>
<evidence type="ECO:0000313" key="8">
    <source>
        <dbReference type="Proteomes" id="UP001497512"/>
    </source>
</evidence>
<keyword evidence="5" id="KW-0539">Nucleus</keyword>
<comment type="subcellular location">
    <subcellularLocation>
        <location evidence="1">Nucleus</location>
    </subcellularLocation>
</comment>
<evidence type="ECO:0000256" key="3">
    <source>
        <dbReference type="ARBA" id="ARBA00022737"/>
    </source>
</evidence>
<evidence type="ECO:0008006" key="9">
    <source>
        <dbReference type="Google" id="ProtNLM"/>
    </source>
</evidence>
<name>A0ABP0UVI5_9BRYO</name>
<feature type="region of interest" description="Disordered" evidence="6">
    <location>
        <begin position="403"/>
        <end position="423"/>
    </location>
</feature>
<feature type="compositionally biased region" description="Polar residues" evidence="6">
    <location>
        <begin position="443"/>
        <end position="476"/>
    </location>
</feature>
<dbReference type="EMBL" id="OZ019899">
    <property type="protein sequence ID" value="CAK9231366.1"/>
    <property type="molecule type" value="Genomic_DNA"/>
</dbReference>
<feature type="region of interest" description="Disordered" evidence="6">
    <location>
        <begin position="436"/>
        <end position="476"/>
    </location>
</feature>